<organism evidence="8 9">
    <name type="scientific">Skermanella aerolata</name>
    <dbReference type="NCBI Taxonomy" id="393310"/>
    <lineage>
        <taxon>Bacteria</taxon>
        <taxon>Pseudomonadati</taxon>
        <taxon>Pseudomonadota</taxon>
        <taxon>Alphaproteobacteria</taxon>
        <taxon>Rhodospirillales</taxon>
        <taxon>Azospirillaceae</taxon>
        <taxon>Skermanella</taxon>
    </lineage>
</organism>
<evidence type="ECO:0000256" key="3">
    <source>
        <dbReference type="ARBA" id="ARBA00022729"/>
    </source>
</evidence>
<dbReference type="Gene3D" id="2.40.30.170">
    <property type="match status" value="1"/>
</dbReference>
<dbReference type="InterPro" id="IPR050465">
    <property type="entry name" value="UPF0194_transport"/>
</dbReference>
<dbReference type="InterPro" id="IPR058792">
    <property type="entry name" value="Beta-barrel_RND_2"/>
</dbReference>
<evidence type="ECO:0000313" key="9">
    <source>
        <dbReference type="Proteomes" id="UP000321523"/>
    </source>
</evidence>
<feature type="domain" description="YbhG-like alpha-helical hairpin" evidence="6">
    <location>
        <begin position="74"/>
        <end position="200"/>
    </location>
</feature>
<feature type="domain" description="CusB-like beta-barrel" evidence="7">
    <location>
        <begin position="237"/>
        <end position="324"/>
    </location>
</feature>
<comment type="subcellular location">
    <subcellularLocation>
        <location evidence="1">Periplasm</location>
    </subcellularLocation>
</comment>
<reference evidence="8 9" key="1">
    <citation type="submission" date="2019-07" db="EMBL/GenBank/DDBJ databases">
        <title>Whole genome shotgun sequence of Skermanella aerolata NBRC 106429.</title>
        <authorList>
            <person name="Hosoyama A."/>
            <person name="Uohara A."/>
            <person name="Ohji S."/>
            <person name="Ichikawa N."/>
        </authorList>
    </citation>
    <scope>NUCLEOTIDE SEQUENCE [LARGE SCALE GENOMIC DNA]</scope>
    <source>
        <strain evidence="8 9">NBRC 106429</strain>
    </source>
</reference>
<gene>
    <name evidence="8" type="ORF">SAE02_30530</name>
</gene>
<dbReference type="Gene3D" id="1.10.287.470">
    <property type="entry name" value="Helix hairpin bin"/>
    <property type="match status" value="1"/>
</dbReference>
<dbReference type="InterPro" id="IPR059052">
    <property type="entry name" value="HH_YbhG-like"/>
</dbReference>
<dbReference type="Proteomes" id="UP000321523">
    <property type="component" value="Unassembled WGS sequence"/>
</dbReference>
<dbReference type="EMBL" id="BJYZ01000013">
    <property type="protein sequence ID" value="GEO38905.1"/>
    <property type="molecule type" value="Genomic_DNA"/>
</dbReference>
<dbReference type="GO" id="GO:0042597">
    <property type="term" value="C:periplasmic space"/>
    <property type="evidence" value="ECO:0007669"/>
    <property type="project" value="UniProtKB-SubCell"/>
</dbReference>
<comment type="caution">
    <text evidence="8">The sequence shown here is derived from an EMBL/GenBank/DDBJ whole genome shotgun (WGS) entry which is preliminary data.</text>
</comment>
<evidence type="ECO:0000256" key="2">
    <source>
        <dbReference type="ARBA" id="ARBA00010602"/>
    </source>
</evidence>
<keyword evidence="3" id="KW-0732">Signal</keyword>
<proteinExistence type="inferred from homology"/>
<dbReference type="Gene3D" id="2.40.50.100">
    <property type="match status" value="1"/>
</dbReference>
<dbReference type="PANTHER" id="PTHR32347">
    <property type="entry name" value="EFFLUX SYSTEM COMPONENT YKNX-RELATED"/>
    <property type="match status" value="1"/>
</dbReference>
<evidence type="ECO:0000259" key="7">
    <source>
        <dbReference type="Pfam" id="PF25954"/>
    </source>
</evidence>
<keyword evidence="9" id="KW-1185">Reference proteome</keyword>
<accession>A0A512DR38</accession>
<evidence type="ECO:0000256" key="1">
    <source>
        <dbReference type="ARBA" id="ARBA00004418"/>
    </source>
</evidence>
<keyword evidence="4" id="KW-0574">Periplasm</keyword>
<evidence type="ECO:0000259" key="6">
    <source>
        <dbReference type="Pfam" id="PF25881"/>
    </source>
</evidence>
<comment type="similarity">
    <text evidence="2">Belongs to the UPF0194 family.</text>
</comment>
<dbReference type="AlphaFoldDB" id="A0A512DR38"/>
<evidence type="ECO:0000256" key="4">
    <source>
        <dbReference type="ARBA" id="ARBA00022764"/>
    </source>
</evidence>
<dbReference type="Pfam" id="PF25954">
    <property type="entry name" value="Beta-barrel_RND_2"/>
    <property type="match status" value="1"/>
</dbReference>
<evidence type="ECO:0000256" key="5">
    <source>
        <dbReference type="ARBA" id="ARBA00023054"/>
    </source>
</evidence>
<dbReference type="Pfam" id="PF25881">
    <property type="entry name" value="HH_YBHG"/>
    <property type="match status" value="1"/>
</dbReference>
<name>A0A512DR38_9PROT</name>
<protein>
    <submittedName>
        <fullName evidence="8">UPF0194 membrane protein</fullName>
    </submittedName>
</protein>
<evidence type="ECO:0000313" key="8">
    <source>
        <dbReference type="EMBL" id="GEO38905.1"/>
    </source>
</evidence>
<dbReference type="PANTHER" id="PTHR32347:SF29">
    <property type="entry name" value="UPF0194 MEMBRANE PROTEIN YBHG"/>
    <property type="match status" value="1"/>
</dbReference>
<keyword evidence="5" id="KW-0175">Coiled coil</keyword>
<dbReference type="SUPFAM" id="SSF111369">
    <property type="entry name" value="HlyD-like secretion proteins"/>
    <property type="match status" value="2"/>
</dbReference>
<sequence length="329" mass="35433">MRLAAVVAVLAVAGIAAWYFIKHPSAGPGAFVLTGNVDIRQVNLAFNVEGRIESMLVHEGDRVETGEKLATVENSYYRDALAIARARVDAQRAQVAKLVTGSRPEEIALARANVAEAEAAFSYARSVRQRQYELARRDVVSQQNLEDAETNLDRAQARREVVRQQLALAVAGPRQEDILAARAQLAADESTLSLIERRVADTVLVAPSPGTILTRVLEPGAVVLPNSAVYALAVTDPVWIRTYVPETALGKVKPGMPVTVSTDTPGSRTYTAQVGFVSPTAEFTPRAVETPELRSSLVYRVRLIVQDADDGLRQGMPVTISLDAPGKAG</sequence>